<organism evidence="2 4">
    <name type="scientific">Campylobacter gastrosuis</name>
    <dbReference type="NCBI Taxonomy" id="2974576"/>
    <lineage>
        <taxon>Bacteria</taxon>
        <taxon>Pseudomonadati</taxon>
        <taxon>Campylobacterota</taxon>
        <taxon>Epsilonproteobacteria</taxon>
        <taxon>Campylobacterales</taxon>
        <taxon>Campylobacteraceae</taxon>
        <taxon>Campylobacter</taxon>
    </lineage>
</organism>
<evidence type="ECO:0000259" key="1">
    <source>
        <dbReference type="Pfam" id="PF08534"/>
    </source>
</evidence>
<dbReference type="InterPro" id="IPR013740">
    <property type="entry name" value="Redoxin"/>
</dbReference>
<name>A0ABT7HLD9_9BACT</name>
<keyword evidence="4" id="KW-1185">Reference proteome</keyword>
<evidence type="ECO:0000313" key="2">
    <source>
        <dbReference type="EMBL" id="MDL0087808.1"/>
    </source>
</evidence>
<evidence type="ECO:0000313" key="3">
    <source>
        <dbReference type="EMBL" id="MDL0088019.1"/>
    </source>
</evidence>
<dbReference type="Proteomes" id="UP001173801">
    <property type="component" value="Unassembled WGS sequence"/>
</dbReference>
<dbReference type="InterPro" id="IPR036249">
    <property type="entry name" value="Thioredoxin-like_sf"/>
</dbReference>
<protein>
    <submittedName>
        <fullName evidence="2">Redoxin family protein</fullName>
    </submittedName>
</protein>
<dbReference type="RefSeq" id="WP_284936540.1">
    <property type="nucleotide sequence ID" value="NZ_JANURM010000001.1"/>
</dbReference>
<proteinExistence type="predicted"/>
<feature type="domain" description="Redoxin" evidence="1">
    <location>
        <begin position="37"/>
        <end position="137"/>
    </location>
</feature>
<reference evidence="2" key="1">
    <citation type="submission" date="2022-08" db="EMBL/GenBank/DDBJ databases">
        <authorList>
            <person name="Wang H."/>
        </authorList>
    </citation>
    <scope>NUCLEOTIDE SEQUENCE</scope>
    <source>
        <strain evidence="2">PS10</strain>
    </source>
</reference>
<sequence length="145" mass="16570">MREILKQGDFVVFVYPKMGKSGEFLPQILKDKAGLTGCSAQTKGYENLQAEFNKLGFKIIALSSQKLAEQEQFKADTNATFEFFSDEKFRLKDELGLKTFKTDDGKEFYFRQTLIFKNGVLAHSHKVAEPENDAKNTLEICKNLR</sequence>
<gene>
    <name evidence="2" type="ORF">NYG85_00255</name>
    <name evidence="3" type="ORF">NYG85_01330</name>
</gene>
<dbReference type="SUPFAM" id="SSF52833">
    <property type="entry name" value="Thioredoxin-like"/>
    <property type="match status" value="1"/>
</dbReference>
<comment type="caution">
    <text evidence="2">The sequence shown here is derived from an EMBL/GenBank/DDBJ whole genome shotgun (WGS) entry which is preliminary data.</text>
</comment>
<reference evidence="2" key="2">
    <citation type="journal article" date="2023" name="Microorganisms">
        <title>Isolation and Genomic Characteristics of Cat-Borne Campylobacter felis sp. nov. and Sheep-Borne Campylobacter ovis sp. nov.</title>
        <authorList>
            <person name="Wang H."/>
            <person name="Li Y."/>
            <person name="Gu Y."/>
            <person name="Zhou G."/>
            <person name="Chen X."/>
            <person name="Zhang X."/>
            <person name="Shao Z."/>
            <person name="Zhang J."/>
            <person name="Zhang M."/>
        </authorList>
    </citation>
    <scope>NUCLEOTIDE SEQUENCE</scope>
    <source>
        <strain evidence="2">PS10</strain>
    </source>
</reference>
<dbReference type="Pfam" id="PF08534">
    <property type="entry name" value="Redoxin"/>
    <property type="match status" value="1"/>
</dbReference>
<evidence type="ECO:0000313" key="4">
    <source>
        <dbReference type="Proteomes" id="UP001173801"/>
    </source>
</evidence>
<dbReference type="EMBL" id="JANURM010000001">
    <property type="protein sequence ID" value="MDL0088019.1"/>
    <property type="molecule type" value="Genomic_DNA"/>
</dbReference>
<dbReference type="EMBL" id="JANURM010000001">
    <property type="protein sequence ID" value="MDL0087808.1"/>
    <property type="molecule type" value="Genomic_DNA"/>
</dbReference>
<dbReference type="Gene3D" id="3.40.30.10">
    <property type="entry name" value="Glutaredoxin"/>
    <property type="match status" value="1"/>
</dbReference>
<accession>A0ABT7HLD9</accession>